<dbReference type="CDD" id="cd07199">
    <property type="entry name" value="Pat17_PNPLA8_PNPLA9_like"/>
    <property type="match status" value="1"/>
</dbReference>
<dbReference type="InterPro" id="IPR002641">
    <property type="entry name" value="PNPLA_dom"/>
</dbReference>
<dbReference type="PANTHER" id="PTHR32176:SF92">
    <property type="entry name" value="XYLOSE ISOMERASE"/>
    <property type="match status" value="1"/>
</dbReference>
<accession>A0AAU8J8N3</accession>
<proteinExistence type="inferred from homology"/>
<dbReference type="Gene3D" id="3.40.1090.10">
    <property type="entry name" value="Cytosolic phospholipase A2 catalytic domain"/>
    <property type="match status" value="1"/>
</dbReference>
<feature type="active site" description="Nucleophile" evidence="3">
    <location>
        <position position="44"/>
    </location>
</feature>
<evidence type="ECO:0000259" key="4">
    <source>
        <dbReference type="PROSITE" id="PS51635"/>
    </source>
</evidence>
<keyword evidence="3" id="KW-0378">Hydrolase</keyword>
<dbReference type="GO" id="GO:0047372">
    <property type="term" value="F:monoacylglycerol lipase activity"/>
    <property type="evidence" value="ECO:0007669"/>
    <property type="project" value="TreeGrafter"/>
</dbReference>
<sequence length="406" mass="45556">MSLRILSLDGGGIRGVLAAQMLLSLEKRLGKPLNQYFDLISGTSTGSMLAAAIAMEIPAENIVDFYRQKGKIVFPYTDGLDVKRLPVMLEYGFLGPKFSNRGLKTVLQDLFGDKKLADVSKCKLLITSYDTLEREPIIFKSWDSKFAQTPLWEACICSASAPTFFPAHKLEREYHGTVVSATETTIILDQMAATDHNDYRNMEMTITNGKGKNQRRMIKQYNGEKREAIVNEPWQEIPDRTSTYQLYKQYCAIDGGLAANNPTACGVAAGIRLGYSLNNLHVLSIGTGDPTRKIPWEAARKWGAFQWIKGGLVIKVMTDAPSDIYDYITEQIIGDNSRYIRLQFPLDRQLTAKRLSDDMDDASEENINNLIEAADVYINLPENQKILKQFFAQFEPDLGEFSGTQT</sequence>
<keyword evidence="2 3" id="KW-0443">Lipid metabolism</keyword>
<protein>
    <submittedName>
        <fullName evidence="5">Patatin-like phospholipase family protein</fullName>
    </submittedName>
</protein>
<dbReference type="RefSeq" id="WP_072160614.1">
    <property type="nucleotide sequence ID" value="NZ_CP159837.1"/>
</dbReference>
<dbReference type="PROSITE" id="PS51635">
    <property type="entry name" value="PNPLA"/>
    <property type="match status" value="1"/>
</dbReference>
<dbReference type="SUPFAM" id="SSF52151">
    <property type="entry name" value="FabD/lysophospholipase-like"/>
    <property type="match status" value="1"/>
</dbReference>
<dbReference type="InterPro" id="IPR016035">
    <property type="entry name" value="Acyl_Trfase/lysoPLipase"/>
</dbReference>
<gene>
    <name evidence="5" type="ORF">ABWT76_003179</name>
</gene>
<evidence type="ECO:0000313" key="5">
    <source>
        <dbReference type="EMBL" id="XCM34572.1"/>
    </source>
</evidence>
<dbReference type="AlphaFoldDB" id="A0AAU8J8N3"/>
<evidence type="ECO:0000256" key="3">
    <source>
        <dbReference type="PROSITE-ProRule" id="PRU01161"/>
    </source>
</evidence>
<feature type="short sequence motif" description="GXGXXG" evidence="3">
    <location>
        <begin position="10"/>
        <end position="15"/>
    </location>
</feature>
<comment type="similarity">
    <text evidence="1">Belongs to the patatin family.</text>
</comment>
<feature type="active site" description="Proton acceptor" evidence="3">
    <location>
        <position position="254"/>
    </location>
</feature>
<evidence type="ECO:0000256" key="1">
    <source>
        <dbReference type="ARBA" id="ARBA00010240"/>
    </source>
</evidence>
<dbReference type="EMBL" id="CP159837">
    <property type="protein sequence ID" value="XCM34572.1"/>
    <property type="molecule type" value="Genomic_DNA"/>
</dbReference>
<organism evidence="5">
    <name type="scientific">Planktothricoides raciborskii GIHE-MW2</name>
    <dbReference type="NCBI Taxonomy" id="2792601"/>
    <lineage>
        <taxon>Bacteria</taxon>
        <taxon>Bacillati</taxon>
        <taxon>Cyanobacteriota</taxon>
        <taxon>Cyanophyceae</taxon>
        <taxon>Oscillatoriophycideae</taxon>
        <taxon>Oscillatoriales</taxon>
        <taxon>Oscillatoriaceae</taxon>
        <taxon>Planktothricoides</taxon>
    </lineage>
</organism>
<feature type="domain" description="PNPLA" evidence="4">
    <location>
        <begin position="6"/>
        <end position="267"/>
    </location>
</feature>
<name>A0AAU8J8N3_9CYAN</name>
<feature type="short sequence motif" description="DGA/G" evidence="3">
    <location>
        <begin position="254"/>
        <end position="256"/>
    </location>
</feature>
<dbReference type="PANTHER" id="PTHR32176">
    <property type="entry name" value="XYLOSE ISOMERASE"/>
    <property type="match status" value="1"/>
</dbReference>
<dbReference type="Pfam" id="PF01734">
    <property type="entry name" value="Patatin"/>
    <property type="match status" value="1"/>
</dbReference>
<feature type="short sequence motif" description="GXSXG" evidence="3">
    <location>
        <begin position="42"/>
        <end position="46"/>
    </location>
</feature>
<dbReference type="GO" id="GO:0004620">
    <property type="term" value="F:phospholipase activity"/>
    <property type="evidence" value="ECO:0007669"/>
    <property type="project" value="TreeGrafter"/>
</dbReference>
<keyword evidence="3" id="KW-0442">Lipid degradation</keyword>
<dbReference type="GO" id="GO:0016042">
    <property type="term" value="P:lipid catabolic process"/>
    <property type="evidence" value="ECO:0007669"/>
    <property type="project" value="UniProtKB-UniRule"/>
</dbReference>
<reference evidence="5" key="1">
    <citation type="submission" date="2024-07" db="EMBL/GenBank/DDBJ databases">
        <authorList>
            <person name="Kim Y.J."/>
            <person name="Jeong J.Y."/>
        </authorList>
    </citation>
    <scope>NUCLEOTIDE SEQUENCE</scope>
    <source>
        <strain evidence="5">GIHE-MW2</strain>
    </source>
</reference>
<evidence type="ECO:0000256" key="2">
    <source>
        <dbReference type="ARBA" id="ARBA00023098"/>
    </source>
</evidence>